<protein>
    <submittedName>
        <fullName evidence="1">Uncharacterized protein</fullName>
    </submittedName>
</protein>
<accession>A0A5K7YLD3</accession>
<reference evidence="1 2" key="1">
    <citation type="submission" date="2019-11" db="EMBL/GenBank/DDBJ databases">
        <title>Comparative genomics of hydrocarbon-degrading Desulfosarcina strains.</title>
        <authorList>
            <person name="Watanabe M."/>
            <person name="Kojima H."/>
            <person name="Fukui M."/>
        </authorList>
    </citation>
    <scope>NUCLEOTIDE SEQUENCE [LARGE SCALE GENOMIC DNA]</scope>
    <source>
        <strain evidence="1 2">PL12</strain>
    </source>
</reference>
<dbReference type="EMBL" id="AP021874">
    <property type="protein sequence ID" value="BBO70026.1"/>
    <property type="molecule type" value="Genomic_DNA"/>
</dbReference>
<dbReference type="RefSeq" id="WP_155318009.1">
    <property type="nucleotide sequence ID" value="NZ_AP021874.1"/>
</dbReference>
<name>A0A5K7YLD3_9BACT</name>
<evidence type="ECO:0000313" key="1">
    <source>
        <dbReference type="EMBL" id="BBO70026.1"/>
    </source>
</evidence>
<dbReference type="Proteomes" id="UP000427906">
    <property type="component" value="Chromosome"/>
</dbReference>
<gene>
    <name evidence="1" type="ORF">DSCA_39560</name>
</gene>
<dbReference type="KEGG" id="dalk:DSCA_39560"/>
<dbReference type="OrthoDB" id="5421670at2"/>
<keyword evidence="2" id="KW-1185">Reference proteome</keyword>
<evidence type="ECO:0000313" key="2">
    <source>
        <dbReference type="Proteomes" id="UP000427906"/>
    </source>
</evidence>
<proteinExistence type="predicted"/>
<dbReference type="AlphaFoldDB" id="A0A5K7YLD3"/>
<organism evidence="1 2">
    <name type="scientific">Desulfosarcina alkanivorans</name>
    <dbReference type="NCBI Taxonomy" id="571177"/>
    <lineage>
        <taxon>Bacteria</taxon>
        <taxon>Pseudomonadati</taxon>
        <taxon>Thermodesulfobacteriota</taxon>
        <taxon>Desulfobacteria</taxon>
        <taxon>Desulfobacterales</taxon>
        <taxon>Desulfosarcinaceae</taxon>
        <taxon>Desulfosarcina</taxon>
    </lineage>
</organism>
<sequence>MGVDKKELVDVLNASVKDLQKGIDMHCCLITSIVEERLNENNLQPILDRCPKRSRELRLEKAITDAIDVLEESRKAFKSKKLEGLRKQLTHVLIDVE</sequence>